<dbReference type="Proteomes" id="UP000562492">
    <property type="component" value="Unassembled WGS sequence"/>
</dbReference>
<dbReference type="PANTHER" id="PTHR43792">
    <property type="entry name" value="GNAT FAMILY, PUTATIVE (AFU_ORTHOLOGUE AFUA_3G00765)-RELATED-RELATED"/>
    <property type="match status" value="1"/>
</dbReference>
<dbReference type="RefSeq" id="WP_184710777.1">
    <property type="nucleotide sequence ID" value="NZ_JACHKZ010000029.1"/>
</dbReference>
<gene>
    <name evidence="2" type="ORF">HNP33_003546</name>
</gene>
<dbReference type="EMBL" id="JACHKZ010000029">
    <property type="protein sequence ID" value="MBB6579433.1"/>
    <property type="molecule type" value="Genomic_DNA"/>
</dbReference>
<dbReference type="Gene3D" id="3.40.630.30">
    <property type="match status" value="1"/>
</dbReference>
<protein>
    <submittedName>
        <fullName evidence="2">RimJ/RimL family protein N-acetyltransferase</fullName>
    </submittedName>
</protein>
<evidence type="ECO:0000259" key="1">
    <source>
        <dbReference type="PROSITE" id="PS51186"/>
    </source>
</evidence>
<dbReference type="Pfam" id="PF13302">
    <property type="entry name" value="Acetyltransf_3"/>
    <property type="match status" value="1"/>
</dbReference>
<dbReference type="SUPFAM" id="SSF55729">
    <property type="entry name" value="Acyl-CoA N-acyltransferases (Nat)"/>
    <property type="match status" value="1"/>
</dbReference>
<dbReference type="PANTHER" id="PTHR43792:SF1">
    <property type="entry name" value="N-ACETYLTRANSFERASE DOMAIN-CONTAINING PROTEIN"/>
    <property type="match status" value="1"/>
</dbReference>
<dbReference type="InterPro" id="IPR016181">
    <property type="entry name" value="Acyl_CoA_acyltransferase"/>
</dbReference>
<sequence>MPPALIEPRTARLQLRQWRAQDRDAFAAMVADPEVMRYFPAPLTRTQSDAMADKCEALIAERGWGIWVVERLADQQFIGFVGLHVPQPDLPFSPCVEIAWRLAQHAWHQGFATEAARAALTVGFGTLQLAEIVAFTTKTNTPSQAVMQRLGMERDSASDFDHPALPAGHPLRPHVLYRLGAANFGAPPERQAYPVPL</sequence>
<accession>A0ABR6RK77</accession>
<organism evidence="2 3">
    <name type="scientific">Comamonas odontotermitis</name>
    <dbReference type="NCBI Taxonomy" id="379895"/>
    <lineage>
        <taxon>Bacteria</taxon>
        <taxon>Pseudomonadati</taxon>
        <taxon>Pseudomonadota</taxon>
        <taxon>Betaproteobacteria</taxon>
        <taxon>Burkholderiales</taxon>
        <taxon>Comamonadaceae</taxon>
        <taxon>Comamonas</taxon>
    </lineage>
</organism>
<comment type="caution">
    <text evidence="2">The sequence shown here is derived from an EMBL/GenBank/DDBJ whole genome shotgun (WGS) entry which is preliminary data.</text>
</comment>
<keyword evidence="3" id="KW-1185">Reference proteome</keyword>
<dbReference type="InterPro" id="IPR000182">
    <property type="entry name" value="GNAT_dom"/>
</dbReference>
<dbReference type="InterPro" id="IPR051531">
    <property type="entry name" value="N-acetyltransferase"/>
</dbReference>
<evidence type="ECO:0000313" key="2">
    <source>
        <dbReference type="EMBL" id="MBB6579433.1"/>
    </source>
</evidence>
<name>A0ABR6RK77_9BURK</name>
<feature type="domain" description="N-acetyltransferase" evidence="1">
    <location>
        <begin position="13"/>
        <end position="172"/>
    </location>
</feature>
<dbReference type="PROSITE" id="PS51186">
    <property type="entry name" value="GNAT"/>
    <property type="match status" value="1"/>
</dbReference>
<proteinExistence type="predicted"/>
<evidence type="ECO:0000313" key="3">
    <source>
        <dbReference type="Proteomes" id="UP000562492"/>
    </source>
</evidence>
<reference evidence="2 3" key="1">
    <citation type="submission" date="2020-08" db="EMBL/GenBank/DDBJ databases">
        <title>Functional genomics of gut bacteria from endangered species of beetles.</title>
        <authorList>
            <person name="Carlos-Shanley C."/>
        </authorList>
    </citation>
    <scope>NUCLEOTIDE SEQUENCE [LARGE SCALE GENOMIC DNA]</scope>
    <source>
        <strain evidence="2 3">S00124</strain>
    </source>
</reference>